<comment type="similarity">
    <text evidence="1">Belongs to the cytochrome P450 family.</text>
</comment>
<dbReference type="InterPro" id="IPR036396">
    <property type="entry name" value="Cyt_P450_sf"/>
</dbReference>
<dbReference type="SUPFAM" id="SSF48264">
    <property type="entry name" value="Cytochrome P450"/>
    <property type="match status" value="1"/>
</dbReference>
<dbReference type="PANTHER" id="PTHR46696:SF6">
    <property type="entry name" value="P450, PUTATIVE (EUROFUNG)-RELATED"/>
    <property type="match status" value="1"/>
</dbReference>
<dbReference type="PRINTS" id="PR00359">
    <property type="entry name" value="BP450"/>
</dbReference>
<dbReference type="Gene3D" id="3.40.50.720">
    <property type="entry name" value="NAD(P)-binding Rossmann-like Domain"/>
    <property type="match status" value="1"/>
</dbReference>
<dbReference type="Proteomes" id="UP001596119">
    <property type="component" value="Unassembled WGS sequence"/>
</dbReference>
<evidence type="ECO:0000256" key="1">
    <source>
        <dbReference type="ARBA" id="ARBA00010617"/>
    </source>
</evidence>
<dbReference type="InterPro" id="IPR036291">
    <property type="entry name" value="NAD(P)-bd_dom_sf"/>
</dbReference>
<dbReference type="RefSeq" id="WP_379567531.1">
    <property type="nucleotide sequence ID" value="NZ_JBHSQK010000047.1"/>
</dbReference>
<feature type="region of interest" description="Disordered" evidence="2">
    <location>
        <begin position="291"/>
        <end position="339"/>
    </location>
</feature>
<evidence type="ECO:0000313" key="4">
    <source>
        <dbReference type="Proteomes" id="UP001596119"/>
    </source>
</evidence>
<comment type="caution">
    <text evidence="3">The sequence shown here is derived from an EMBL/GenBank/DDBJ whole genome shotgun (WGS) entry which is preliminary data.</text>
</comment>
<dbReference type="InterPro" id="IPR001128">
    <property type="entry name" value="Cyt_P450"/>
</dbReference>
<gene>
    <name evidence="3" type="ORF">ACFQH9_19190</name>
</gene>
<dbReference type="Pfam" id="PF00067">
    <property type="entry name" value="p450"/>
    <property type="match status" value="1"/>
</dbReference>
<sequence length="339" mass="35900">MRLAEEGADVIAVDIARDVETVPFPGATPEGLKETVALVEALDRRIVSAVVDVRDRAALPEAVGRGVRTLGGLAIVVANAGIFGTEALSVRCRSSCRRGTADLRRAIWGFCQLLVVAGNETAATLIGMGSFSLRATPTSDDAVEDPSRWPAAVEEVVRIESPTQVVRGLATEDVSVHGPAISAGSRVMLVFGAANRDEREFSEPDRFDITRKIQWPLAFGRGPLPRRPSRPARSGSLVRGVALALSGLRARRRTATRGVDVGTRLPPHTSPVRLGIEGEIVMTRLHSAARTGLGPGPVVAFDRGSRRGRPSRPRISELGRSSTGRPGSCPHQAVSTGPG</sequence>
<dbReference type="PANTHER" id="PTHR46696">
    <property type="entry name" value="P450, PUTATIVE (EUROFUNG)-RELATED"/>
    <property type="match status" value="1"/>
</dbReference>
<keyword evidence="4" id="KW-1185">Reference proteome</keyword>
<protein>
    <submittedName>
        <fullName evidence="3">Cytochrome P450</fullName>
    </submittedName>
</protein>
<evidence type="ECO:0000313" key="3">
    <source>
        <dbReference type="EMBL" id="MFC5950397.1"/>
    </source>
</evidence>
<dbReference type="SUPFAM" id="SSF51735">
    <property type="entry name" value="NAD(P)-binding Rossmann-fold domains"/>
    <property type="match status" value="1"/>
</dbReference>
<dbReference type="Gene3D" id="1.10.630.10">
    <property type="entry name" value="Cytochrome P450"/>
    <property type="match status" value="1"/>
</dbReference>
<dbReference type="InterPro" id="IPR002397">
    <property type="entry name" value="Cyt_P450_B"/>
</dbReference>
<accession>A0ABW1I9M5</accession>
<reference evidence="4" key="1">
    <citation type="journal article" date="2019" name="Int. J. Syst. Evol. Microbiol.">
        <title>The Global Catalogue of Microorganisms (GCM) 10K type strain sequencing project: providing services to taxonomists for standard genome sequencing and annotation.</title>
        <authorList>
            <consortium name="The Broad Institute Genomics Platform"/>
            <consortium name="The Broad Institute Genome Sequencing Center for Infectious Disease"/>
            <person name="Wu L."/>
            <person name="Ma J."/>
        </authorList>
    </citation>
    <scope>NUCLEOTIDE SEQUENCE [LARGE SCALE GENOMIC DNA]</scope>
    <source>
        <strain evidence="4">CGMCC 4.7397</strain>
    </source>
</reference>
<organism evidence="3 4">
    <name type="scientific">Pseudonocardia lutea</name>
    <dbReference type="NCBI Taxonomy" id="2172015"/>
    <lineage>
        <taxon>Bacteria</taxon>
        <taxon>Bacillati</taxon>
        <taxon>Actinomycetota</taxon>
        <taxon>Actinomycetes</taxon>
        <taxon>Pseudonocardiales</taxon>
        <taxon>Pseudonocardiaceae</taxon>
        <taxon>Pseudonocardia</taxon>
    </lineage>
</organism>
<proteinExistence type="inferred from homology"/>
<name>A0ABW1I9M5_9PSEU</name>
<dbReference type="EMBL" id="JBHSQK010000047">
    <property type="protein sequence ID" value="MFC5950397.1"/>
    <property type="molecule type" value="Genomic_DNA"/>
</dbReference>
<evidence type="ECO:0000256" key="2">
    <source>
        <dbReference type="SAM" id="MobiDB-lite"/>
    </source>
</evidence>